<dbReference type="RefSeq" id="WP_118257135.1">
    <property type="nucleotide sequence ID" value="NZ_QRKN01000001.1"/>
</dbReference>
<gene>
    <name evidence="1" type="ORF">DW172_02970</name>
</gene>
<evidence type="ECO:0000313" key="1">
    <source>
        <dbReference type="EMBL" id="RHI25659.1"/>
    </source>
</evidence>
<dbReference type="AlphaFoldDB" id="A0A414ZQY4"/>
<reference evidence="1 2" key="1">
    <citation type="submission" date="2018-08" db="EMBL/GenBank/DDBJ databases">
        <title>A genome reference for cultivated species of the human gut microbiota.</title>
        <authorList>
            <person name="Zou Y."/>
            <person name="Xue W."/>
            <person name="Luo G."/>
        </authorList>
    </citation>
    <scope>NUCLEOTIDE SEQUENCE [LARGE SCALE GENOMIC DNA]</scope>
    <source>
        <strain evidence="1 2">AM16-11</strain>
    </source>
</reference>
<dbReference type="EMBL" id="QRKN01000001">
    <property type="protein sequence ID" value="RHI25659.1"/>
    <property type="molecule type" value="Genomic_DNA"/>
</dbReference>
<protein>
    <submittedName>
        <fullName evidence="1">Uncharacterized protein</fullName>
    </submittedName>
</protein>
<accession>A0A414ZQY4</accession>
<proteinExistence type="predicted"/>
<name>A0A414ZQY4_9FIRM</name>
<organism evidence="1 2">
    <name type="scientific">Agathobacter rectalis</name>
    <dbReference type="NCBI Taxonomy" id="39491"/>
    <lineage>
        <taxon>Bacteria</taxon>
        <taxon>Bacillati</taxon>
        <taxon>Bacillota</taxon>
        <taxon>Clostridia</taxon>
        <taxon>Lachnospirales</taxon>
        <taxon>Lachnospiraceae</taxon>
        <taxon>Agathobacter</taxon>
    </lineage>
</organism>
<sequence>MYQELKGNENFSDKYATWVIAYCLDTDSFFAINQRHFFWEYNDEFQCENDAINYFRNHLNEFRNARKEILSHCGGWSIDKDLFLENTKERFSNAKR</sequence>
<comment type="caution">
    <text evidence="1">The sequence shown here is derived from an EMBL/GenBank/DDBJ whole genome shotgun (WGS) entry which is preliminary data.</text>
</comment>
<evidence type="ECO:0000313" key="2">
    <source>
        <dbReference type="Proteomes" id="UP000285865"/>
    </source>
</evidence>
<dbReference type="Proteomes" id="UP000285865">
    <property type="component" value="Unassembled WGS sequence"/>
</dbReference>